<gene>
    <name evidence="1" type="ORF">C1645_785217</name>
</gene>
<organism evidence="1 2">
    <name type="scientific">Glomus cerebriforme</name>
    <dbReference type="NCBI Taxonomy" id="658196"/>
    <lineage>
        <taxon>Eukaryota</taxon>
        <taxon>Fungi</taxon>
        <taxon>Fungi incertae sedis</taxon>
        <taxon>Mucoromycota</taxon>
        <taxon>Glomeromycotina</taxon>
        <taxon>Glomeromycetes</taxon>
        <taxon>Glomerales</taxon>
        <taxon>Glomeraceae</taxon>
        <taxon>Glomus</taxon>
    </lineage>
</organism>
<proteinExistence type="predicted"/>
<dbReference type="EMBL" id="QKYT01000531">
    <property type="protein sequence ID" value="RIA83934.1"/>
    <property type="molecule type" value="Genomic_DNA"/>
</dbReference>
<dbReference type="OrthoDB" id="10507493at2759"/>
<dbReference type="AlphaFoldDB" id="A0A397SMU7"/>
<accession>A0A397SMU7</accession>
<keyword evidence="2" id="KW-1185">Reference proteome</keyword>
<dbReference type="Proteomes" id="UP000265703">
    <property type="component" value="Unassembled WGS sequence"/>
</dbReference>
<evidence type="ECO:0000313" key="2">
    <source>
        <dbReference type="Proteomes" id="UP000265703"/>
    </source>
</evidence>
<protein>
    <recommendedName>
        <fullName evidence="3">TLDc domain-containing protein</fullName>
    </recommendedName>
</protein>
<name>A0A397SMU7_9GLOM</name>
<comment type="caution">
    <text evidence="1">The sequence shown here is derived from an EMBL/GenBank/DDBJ whole genome shotgun (WGS) entry which is preliminary data.</text>
</comment>
<dbReference type="STRING" id="658196.A0A397SMU7"/>
<reference evidence="1" key="1">
    <citation type="submission" date="2018-06" db="EMBL/GenBank/DDBJ databases">
        <title>Comparative genomics reveals the genomic features of Rhizophagus irregularis, R. cerebriforme, R. diaphanum and Gigaspora rosea, and their symbiotic lifestyle signature.</title>
        <authorList>
            <person name="Morin E."/>
            <person name="San Clemente H."/>
            <person name="Chen E.C.H."/>
            <person name="De La Providencia I."/>
            <person name="Hainaut M."/>
            <person name="Kuo A."/>
            <person name="Kohler A."/>
            <person name="Murat C."/>
            <person name="Tang N."/>
            <person name="Roy S."/>
            <person name="Loubradou J."/>
            <person name="Henrissat B."/>
            <person name="Grigoriev I.V."/>
            <person name="Corradi N."/>
            <person name="Roux C."/>
            <person name="Martin F.M."/>
        </authorList>
    </citation>
    <scope>NUCLEOTIDE SEQUENCE [LARGE SCALE GENOMIC DNA]</scope>
    <source>
        <strain evidence="1">DAOM 227022</strain>
    </source>
</reference>
<evidence type="ECO:0008006" key="3">
    <source>
        <dbReference type="Google" id="ProtNLM"/>
    </source>
</evidence>
<evidence type="ECO:0000313" key="1">
    <source>
        <dbReference type="EMBL" id="RIA83934.1"/>
    </source>
</evidence>
<sequence>MLVLVKCQNSRKIFGGYTPVGFYRNISKNRRTNNRATIRSSRNSRNRRAIISSSIAISSSRECIYSEDSFIFSFAKNDDVQNMKLSRVTSYNYAVYNLFNSDYMGFNFGDQLYMQDQKLFIDNDDKVYEFSINDNHVFTIEEIEAFRIFI</sequence>